<keyword evidence="10" id="KW-1185">Reference proteome</keyword>
<reference evidence="9 10" key="1">
    <citation type="submission" date="2019-02" db="EMBL/GenBank/DDBJ databases">
        <title>Deep-cultivation of Planctomycetes and their phenomic and genomic characterization uncovers novel biology.</title>
        <authorList>
            <person name="Wiegand S."/>
            <person name="Jogler M."/>
            <person name="Boedeker C."/>
            <person name="Pinto D."/>
            <person name="Vollmers J."/>
            <person name="Rivas-Marin E."/>
            <person name="Kohn T."/>
            <person name="Peeters S.H."/>
            <person name="Heuer A."/>
            <person name="Rast P."/>
            <person name="Oberbeckmann S."/>
            <person name="Bunk B."/>
            <person name="Jeske O."/>
            <person name="Meyerdierks A."/>
            <person name="Storesund J.E."/>
            <person name="Kallscheuer N."/>
            <person name="Luecker S."/>
            <person name="Lage O.M."/>
            <person name="Pohl T."/>
            <person name="Merkel B.J."/>
            <person name="Hornburger P."/>
            <person name="Mueller R.-W."/>
            <person name="Bruemmer F."/>
            <person name="Labrenz M."/>
            <person name="Spormann A.M."/>
            <person name="Op den Camp H."/>
            <person name="Overmann J."/>
            <person name="Amann R."/>
            <person name="Jetten M.S.M."/>
            <person name="Mascher T."/>
            <person name="Medema M.H."/>
            <person name="Devos D.P."/>
            <person name="Kaster A.-K."/>
            <person name="Ovreas L."/>
            <person name="Rohde M."/>
            <person name="Galperin M.Y."/>
            <person name="Jogler C."/>
        </authorList>
    </citation>
    <scope>NUCLEOTIDE SEQUENCE [LARGE SCALE GENOMIC DNA]</scope>
    <source>
        <strain evidence="9 10">K23_9</strain>
    </source>
</reference>
<dbReference type="PANTHER" id="PTHR34582:SF6">
    <property type="entry name" value="UPF0702 TRANSMEMBRANE PROTEIN YCAP"/>
    <property type="match status" value="1"/>
</dbReference>
<comment type="subcellular location">
    <subcellularLocation>
        <location evidence="1">Cell membrane</location>
        <topology evidence="1">Multi-pass membrane protein</topology>
    </subcellularLocation>
</comment>
<dbReference type="Gene3D" id="3.30.240.20">
    <property type="entry name" value="bsu07140 like domains"/>
    <property type="match status" value="1"/>
</dbReference>
<name>A0A517NQ68_9BACT</name>
<evidence type="ECO:0000256" key="3">
    <source>
        <dbReference type="ARBA" id="ARBA00022475"/>
    </source>
</evidence>
<organism evidence="9 10">
    <name type="scientific">Stieleria marina</name>
    <dbReference type="NCBI Taxonomy" id="1930275"/>
    <lineage>
        <taxon>Bacteria</taxon>
        <taxon>Pseudomonadati</taxon>
        <taxon>Planctomycetota</taxon>
        <taxon>Planctomycetia</taxon>
        <taxon>Pirellulales</taxon>
        <taxon>Pirellulaceae</taxon>
        <taxon>Stieleria</taxon>
    </lineage>
</organism>
<sequence>MIPARKSSISMFEKWISVDSNELAMVFLSTGATYIAILIYTRLVGLRSFSKMSATDFAMTVAVGSLFASTISSPSPSLFLGLFAIASLYLGQWTFAWLRCQSNWLSRAVDNEPLLLMAGSDFIEENLNKANVTKSDIYGKLRESNTLNYEQVLAVVFETTGDISVLHSSDQEANLEADFLSSVRGSDRLFPAKN</sequence>
<feature type="domain" description="YetF C-terminal" evidence="8">
    <location>
        <begin position="102"/>
        <end position="175"/>
    </location>
</feature>
<evidence type="ECO:0000313" key="9">
    <source>
        <dbReference type="EMBL" id="QDT09265.1"/>
    </source>
</evidence>
<evidence type="ECO:0000256" key="2">
    <source>
        <dbReference type="ARBA" id="ARBA00006448"/>
    </source>
</evidence>
<evidence type="ECO:0000256" key="1">
    <source>
        <dbReference type="ARBA" id="ARBA00004651"/>
    </source>
</evidence>
<dbReference type="InterPro" id="IPR007353">
    <property type="entry name" value="DUF421"/>
</dbReference>
<evidence type="ECO:0000256" key="6">
    <source>
        <dbReference type="ARBA" id="ARBA00023136"/>
    </source>
</evidence>
<comment type="similarity">
    <text evidence="2">Belongs to the UPF0702 family.</text>
</comment>
<gene>
    <name evidence="9" type="ORF">K239x_12100</name>
</gene>
<evidence type="ECO:0000259" key="8">
    <source>
        <dbReference type="Pfam" id="PF04239"/>
    </source>
</evidence>
<feature type="transmembrane region" description="Helical" evidence="7">
    <location>
        <begin position="23"/>
        <end position="41"/>
    </location>
</feature>
<protein>
    <recommendedName>
        <fullName evidence="8">YetF C-terminal domain-containing protein</fullName>
    </recommendedName>
</protein>
<dbReference type="Proteomes" id="UP000319817">
    <property type="component" value="Chromosome"/>
</dbReference>
<dbReference type="PANTHER" id="PTHR34582">
    <property type="entry name" value="UPF0702 TRANSMEMBRANE PROTEIN YCAP"/>
    <property type="match status" value="1"/>
</dbReference>
<dbReference type="InterPro" id="IPR023090">
    <property type="entry name" value="UPF0702_alpha/beta_dom_sf"/>
</dbReference>
<dbReference type="EMBL" id="CP036526">
    <property type="protein sequence ID" value="QDT09265.1"/>
    <property type="molecule type" value="Genomic_DNA"/>
</dbReference>
<proteinExistence type="inferred from homology"/>
<dbReference type="GO" id="GO:0005886">
    <property type="term" value="C:plasma membrane"/>
    <property type="evidence" value="ECO:0007669"/>
    <property type="project" value="UniProtKB-SubCell"/>
</dbReference>
<accession>A0A517NQ68</accession>
<keyword evidence="4 7" id="KW-0812">Transmembrane</keyword>
<evidence type="ECO:0000256" key="7">
    <source>
        <dbReference type="SAM" id="Phobius"/>
    </source>
</evidence>
<dbReference type="Pfam" id="PF04239">
    <property type="entry name" value="DUF421"/>
    <property type="match status" value="1"/>
</dbReference>
<keyword evidence="5 7" id="KW-1133">Transmembrane helix</keyword>
<dbReference type="AlphaFoldDB" id="A0A517NQ68"/>
<keyword evidence="3" id="KW-1003">Cell membrane</keyword>
<evidence type="ECO:0000256" key="5">
    <source>
        <dbReference type="ARBA" id="ARBA00022989"/>
    </source>
</evidence>
<evidence type="ECO:0000313" key="10">
    <source>
        <dbReference type="Proteomes" id="UP000319817"/>
    </source>
</evidence>
<evidence type="ECO:0000256" key="4">
    <source>
        <dbReference type="ARBA" id="ARBA00022692"/>
    </source>
</evidence>
<feature type="transmembrane region" description="Helical" evidence="7">
    <location>
        <begin position="78"/>
        <end position="98"/>
    </location>
</feature>
<keyword evidence="6 7" id="KW-0472">Membrane</keyword>